<gene>
    <name evidence="1" type="ORF">ACFSUS_22440</name>
</gene>
<organism evidence="1 2">
    <name type="scientific">Spirosoma soli</name>
    <dbReference type="NCBI Taxonomy" id="1770529"/>
    <lineage>
        <taxon>Bacteria</taxon>
        <taxon>Pseudomonadati</taxon>
        <taxon>Bacteroidota</taxon>
        <taxon>Cytophagia</taxon>
        <taxon>Cytophagales</taxon>
        <taxon>Cytophagaceae</taxon>
        <taxon>Spirosoma</taxon>
    </lineage>
</organism>
<name>A0ABW5M8V3_9BACT</name>
<evidence type="ECO:0008006" key="3">
    <source>
        <dbReference type="Google" id="ProtNLM"/>
    </source>
</evidence>
<evidence type="ECO:0000313" key="1">
    <source>
        <dbReference type="EMBL" id="MFD2573417.1"/>
    </source>
</evidence>
<dbReference type="RefSeq" id="WP_381526057.1">
    <property type="nucleotide sequence ID" value="NZ_JBHULN010000017.1"/>
</dbReference>
<dbReference type="EMBL" id="JBHULN010000017">
    <property type="protein sequence ID" value="MFD2573417.1"/>
    <property type="molecule type" value="Genomic_DNA"/>
</dbReference>
<proteinExistence type="predicted"/>
<evidence type="ECO:0000313" key="2">
    <source>
        <dbReference type="Proteomes" id="UP001597469"/>
    </source>
</evidence>
<comment type="caution">
    <text evidence="1">The sequence shown here is derived from an EMBL/GenBank/DDBJ whole genome shotgun (WGS) entry which is preliminary data.</text>
</comment>
<protein>
    <recommendedName>
        <fullName evidence="3">Transporter</fullName>
    </recommendedName>
</protein>
<sequence length="295" mass="32879">MGEPGEVTGVDANECLLLIINNDPEPISWKGIAGIKPYILSGVSCTQVNYFLSNVMKYKYRSLTLITPLYLVSLAAFAQQTYFNVPSSDIVEKHEVAVQQQINFSESYRSTTTFDYGLGREWEIGVNLYNLDYSPNEHRFIRNDSTTQQSYSPLLLLNSQKAFDFNDHLEVAIGAQGGINLTPSDKPQVVGYLYTHLAGSLQDEHYNWSLGAYTANPRYLGEGPKAGFQAGFDAGIFYQKFHLLGDWISGSHDLGQLVLGAEVYLGKHFPLAIGWQRTNKDGAQALVIQLTYNPE</sequence>
<reference evidence="2" key="1">
    <citation type="journal article" date="2019" name="Int. J. Syst. Evol. Microbiol.">
        <title>The Global Catalogue of Microorganisms (GCM) 10K type strain sequencing project: providing services to taxonomists for standard genome sequencing and annotation.</title>
        <authorList>
            <consortium name="The Broad Institute Genomics Platform"/>
            <consortium name="The Broad Institute Genome Sequencing Center for Infectious Disease"/>
            <person name="Wu L."/>
            <person name="Ma J."/>
        </authorList>
    </citation>
    <scope>NUCLEOTIDE SEQUENCE [LARGE SCALE GENOMIC DNA]</scope>
    <source>
        <strain evidence="2">KCTC 42805</strain>
    </source>
</reference>
<accession>A0ABW5M8V3</accession>
<keyword evidence="2" id="KW-1185">Reference proteome</keyword>
<dbReference type="Proteomes" id="UP001597469">
    <property type="component" value="Unassembled WGS sequence"/>
</dbReference>